<dbReference type="AlphaFoldDB" id="A0A6L2MIN0"/>
<evidence type="ECO:0000313" key="1">
    <source>
        <dbReference type="EMBL" id="GEU73793.1"/>
    </source>
</evidence>
<reference evidence="1" key="1">
    <citation type="journal article" date="2019" name="Sci. Rep.">
        <title>Draft genome of Tanacetum cinerariifolium, the natural source of mosquito coil.</title>
        <authorList>
            <person name="Yamashiro T."/>
            <person name="Shiraishi A."/>
            <person name="Satake H."/>
            <person name="Nakayama K."/>
        </authorList>
    </citation>
    <scope>NUCLEOTIDE SEQUENCE</scope>
</reference>
<accession>A0A6L2MIN0</accession>
<keyword evidence="1" id="KW-0489">Methyltransferase</keyword>
<sequence>MVKVEEEEEEEEEDIKVMEDDMVNLSFTYESFNVVIEKGTMDLRPNAVNKGMGLLQGVHRVLKPNNEELHWMAQEVRGYVEVVLNSLGANVPKVFTLSLLSMISSIQLSC</sequence>
<protein>
    <submittedName>
        <fullName evidence="1">EEF1A lysine methyltransferase 4</fullName>
    </submittedName>
</protein>
<gene>
    <name evidence="1" type="ORF">Tci_045771</name>
</gene>
<proteinExistence type="predicted"/>
<dbReference type="GO" id="GO:0032259">
    <property type="term" value="P:methylation"/>
    <property type="evidence" value="ECO:0007669"/>
    <property type="project" value="UniProtKB-KW"/>
</dbReference>
<name>A0A6L2MIN0_TANCI</name>
<comment type="caution">
    <text evidence="1">The sequence shown here is derived from an EMBL/GenBank/DDBJ whole genome shotgun (WGS) entry which is preliminary data.</text>
</comment>
<dbReference type="InterPro" id="IPR029063">
    <property type="entry name" value="SAM-dependent_MTases_sf"/>
</dbReference>
<dbReference type="Gene3D" id="3.40.50.150">
    <property type="entry name" value="Vaccinia Virus protein VP39"/>
    <property type="match status" value="1"/>
</dbReference>
<dbReference type="GO" id="GO:0008168">
    <property type="term" value="F:methyltransferase activity"/>
    <property type="evidence" value="ECO:0007669"/>
    <property type="project" value="UniProtKB-KW"/>
</dbReference>
<organism evidence="1">
    <name type="scientific">Tanacetum cinerariifolium</name>
    <name type="common">Dalmatian daisy</name>
    <name type="synonym">Chrysanthemum cinerariifolium</name>
    <dbReference type="NCBI Taxonomy" id="118510"/>
    <lineage>
        <taxon>Eukaryota</taxon>
        <taxon>Viridiplantae</taxon>
        <taxon>Streptophyta</taxon>
        <taxon>Embryophyta</taxon>
        <taxon>Tracheophyta</taxon>
        <taxon>Spermatophyta</taxon>
        <taxon>Magnoliopsida</taxon>
        <taxon>eudicotyledons</taxon>
        <taxon>Gunneridae</taxon>
        <taxon>Pentapetalae</taxon>
        <taxon>asterids</taxon>
        <taxon>campanulids</taxon>
        <taxon>Asterales</taxon>
        <taxon>Asteraceae</taxon>
        <taxon>Asteroideae</taxon>
        <taxon>Anthemideae</taxon>
        <taxon>Anthemidinae</taxon>
        <taxon>Tanacetum</taxon>
    </lineage>
</organism>
<dbReference type="EMBL" id="BKCJ010006758">
    <property type="protein sequence ID" value="GEU73793.1"/>
    <property type="molecule type" value="Genomic_DNA"/>
</dbReference>
<keyword evidence="1" id="KW-0808">Transferase</keyword>